<dbReference type="PANTHER" id="PTHR30469">
    <property type="entry name" value="MULTIDRUG RESISTANCE PROTEIN MDTA"/>
    <property type="match status" value="1"/>
</dbReference>
<evidence type="ECO:0000259" key="3">
    <source>
        <dbReference type="Pfam" id="PF25954"/>
    </source>
</evidence>
<dbReference type="Pfam" id="PF25973">
    <property type="entry name" value="BSH_CzcB"/>
    <property type="match status" value="1"/>
</dbReference>
<name>A0ABS3J5A0_9HYPH</name>
<sequence length="459" mass="48182">MALIRQILVTLLVLAVMGAAYIKLEPSAGPALLQSGLPLPGPVRDAIAWLAPAAGDAPAVAGTPEQRSRGGRSGGAQLVVADAVETGRTRTQMRAIGTGEAARSVTVYPDNTTGIIESVAVRSGDEVAAGDPLVVLEHSSEELAVARARIAVDAANEKLARYEKLSKSRTISSVEVNDVVRERDNAKLDLRTAEIALGKRTVRAPIAGRIGIVSVDKGDLVNSQTAIAKVDDRREIKVVFYTPEGFVPELKRDAPVQAVPTAQPDRVYKGEISAIDSRLDEASRTLRTEALIDNEGDSLRPGMSFTVSLSLDGEEYLSVDPLAVVWERTGPIVWKIVDGKVVKTPVSIVERNIDRVLVSSEELRPGDPVVVEGLQAMRPGLAVRTPEEKRSSPVAGASRREEGGGAVAAGDGRRSAVGSSPDAGAGFVASAVAEELPQPPPAAVLRPTGRGGTGKDARP</sequence>
<gene>
    <name evidence="5" type="ORF">J1C47_14490</name>
</gene>
<dbReference type="EMBL" id="JAFMPY010000015">
    <property type="protein sequence ID" value="MBO0904851.1"/>
    <property type="molecule type" value="Genomic_DNA"/>
</dbReference>
<comment type="similarity">
    <text evidence="1">Belongs to the membrane fusion protein (MFP) (TC 8.A.1) family.</text>
</comment>
<evidence type="ECO:0000256" key="1">
    <source>
        <dbReference type="ARBA" id="ARBA00009477"/>
    </source>
</evidence>
<evidence type="ECO:0000313" key="6">
    <source>
        <dbReference type="Proteomes" id="UP000664288"/>
    </source>
</evidence>
<evidence type="ECO:0000256" key="2">
    <source>
        <dbReference type="SAM" id="MobiDB-lite"/>
    </source>
</evidence>
<dbReference type="RefSeq" id="WP_207351497.1">
    <property type="nucleotide sequence ID" value="NZ_JAFMPY010000015.1"/>
</dbReference>
<comment type="caution">
    <text evidence="5">The sequence shown here is derived from an EMBL/GenBank/DDBJ whole genome shotgun (WGS) entry which is preliminary data.</text>
</comment>
<proteinExistence type="inferred from homology"/>
<accession>A0ABS3J5A0</accession>
<dbReference type="SUPFAM" id="SSF111369">
    <property type="entry name" value="HlyD-like secretion proteins"/>
    <property type="match status" value="1"/>
</dbReference>
<dbReference type="Pfam" id="PF25954">
    <property type="entry name" value="Beta-barrel_RND_2"/>
    <property type="match status" value="1"/>
</dbReference>
<dbReference type="InterPro" id="IPR058792">
    <property type="entry name" value="Beta-barrel_RND_2"/>
</dbReference>
<evidence type="ECO:0000259" key="4">
    <source>
        <dbReference type="Pfam" id="PF25973"/>
    </source>
</evidence>
<organism evidence="5 6">
    <name type="scientific">Jiella sonneratiae</name>
    <dbReference type="NCBI Taxonomy" id="2816856"/>
    <lineage>
        <taxon>Bacteria</taxon>
        <taxon>Pseudomonadati</taxon>
        <taxon>Pseudomonadota</taxon>
        <taxon>Alphaproteobacteria</taxon>
        <taxon>Hyphomicrobiales</taxon>
        <taxon>Aurantimonadaceae</taxon>
        <taxon>Jiella</taxon>
    </lineage>
</organism>
<dbReference type="Gene3D" id="1.10.287.470">
    <property type="entry name" value="Helix hairpin bin"/>
    <property type="match status" value="1"/>
</dbReference>
<dbReference type="InterPro" id="IPR058647">
    <property type="entry name" value="BSH_CzcB-like"/>
</dbReference>
<feature type="domain" description="CzcB-like barrel-sandwich hybrid" evidence="4">
    <location>
        <begin position="111"/>
        <end position="232"/>
    </location>
</feature>
<dbReference type="Gene3D" id="2.40.420.20">
    <property type="match status" value="1"/>
</dbReference>
<dbReference type="NCBIfam" id="TIGR01730">
    <property type="entry name" value="RND_mfp"/>
    <property type="match status" value="1"/>
</dbReference>
<dbReference type="Gene3D" id="2.40.30.170">
    <property type="match status" value="1"/>
</dbReference>
<protein>
    <submittedName>
        <fullName evidence="5">Efflux RND transporter periplasmic adaptor subunit</fullName>
    </submittedName>
</protein>
<feature type="region of interest" description="Disordered" evidence="2">
    <location>
        <begin position="380"/>
        <end position="459"/>
    </location>
</feature>
<dbReference type="Gene3D" id="2.40.50.100">
    <property type="match status" value="1"/>
</dbReference>
<dbReference type="PANTHER" id="PTHR30469:SF11">
    <property type="entry name" value="BLL4320 PROTEIN"/>
    <property type="match status" value="1"/>
</dbReference>
<dbReference type="Proteomes" id="UP000664288">
    <property type="component" value="Unassembled WGS sequence"/>
</dbReference>
<evidence type="ECO:0000313" key="5">
    <source>
        <dbReference type="EMBL" id="MBO0904851.1"/>
    </source>
</evidence>
<dbReference type="InterPro" id="IPR006143">
    <property type="entry name" value="RND_pump_MFP"/>
</dbReference>
<keyword evidence="6" id="KW-1185">Reference proteome</keyword>
<reference evidence="5 6" key="1">
    <citation type="submission" date="2021-03" db="EMBL/GenBank/DDBJ databases">
        <title>Whole genome sequence of Jiella sp. MQZ13P-4.</title>
        <authorList>
            <person name="Tuo L."/>
        </authorList>
    </citation>
    <scope>NUCLEOTIDE SEQUENCE [LARGE SCALE GENOMIC DNA]</scope>
    <source>
        <strain evidence="5 6">MQZ13P-4</strain>
    </source>
</reference>
<feature type="domain" description="CusB-like beta-barrel" evidence="3">
    <location>
        <begin position="240"/>
        <end position="310"/>
    </location>
</feature>